<evidence type="ECO:0000256" key="2">
    <source>
        <dbReference type="SAM" id="Phobius"/>
    </source>
</evidence>
<keyword evidence="4" id="KW-1185">Reference proteome</keyword>
<sequence length="254" mass="26905">MTDSLIESAGFALRINGSCLPEQVDCGATTSPFRVCCPGGTQCPDAYNVACCPSEANCTSTLLESPRCADRSWDLYDNDGYFCCDKDTTGFARLGNSDGCAVPGYSFHEDDKLLSVVLSAKASTTEPSTSLMTATDSEVSATMTPIPTPTLDTESPEETNDRGHVAGSIVGGIVGIGIISGLVWFLLARRSKSKEELAEDSDFDSSPQPEVLEGHVVEADGSRPPVELGANEKQAAPVELPSEPLGRERVVRFV</sequence>
<dbReference type="AlphaFoldDB" id="A0A2J5I2G5"/>
<gene>
    <name evidence="3" type="ORF">BDW42DRAFT_163717</name>
</gene>
<feature type="region of interest" description="Disordered" evidence="1">
    <location>
        <begin position="196"/>
        <end position="242"/>
    </location>
</feature>
<evidence type="ECO:0000313" key="3">
    <source>
        <dbReference type="EMBL" id="PLN83893.1"/>
    </source>
</evidence>
<dbReference type="OrthoDB" id="4779287at2759"/>
<proteinExistence type="predicted"/>
<dbReference type="EMBL" id="KZ559515">
    <property type="protein sequence ID" value="PLN83893.1"/>
    <property type="molecule type" value="Genomic_DNA"/>
</dbReference>
<name>A0A2J5I2G5_9EURO</name>
<feature type="transmembrane region" description="Helical" evidence="2">
    <location>
        <begin position="165"/>
        <end position="187"/>
    </location>
</feature>
<keyword evidence="2" id="KW-0812">Transmembrane</keyword>
<protein>
    <submittedName>
        <fullName evidence="3">Uncharacterized protein</fullName>
    </submittedName>
</protein>
<evidence type="ECO:0000256" key="1">
    <source>
        <dbReference type="SAM" id="MobiDB-lite"/>
    </source>
</evidence>
<accession>A0A2J5I2G5</accession>
<reference evidence="4" key="1">
    <citation type="submission" date="2017-12" db="EMBL/GenBank/DDBJ databases">
        <authorList>
            <consortium name="DOE Joint Genome Institute"/>
            <person name="Mondo S.J."/>
            <person name="Kjaerbolling I."/>
            <person name="Vesth T.C."/>
            <person name="Frisvad J.C."/>
            <person name="Nybo J.L."/>
            <person name="Theobald S."/>
            <person name="Kuo A."/>
            <person name="Bowyer P."/>
            <person name="Matsuda Y."/>
            <person name="Lyhne E.K."/>
            <person name="Kogle M.E."/>
            <person name="Clum A."/>
            <person name="Lipzen A."/>
            <person name="Salamov A."/>
            <person name="Ngan C.Y."/>
            <person name="Daum C."/>
            <person name="Chiniquy J."/>
            <person name="Barry K."/>
            <person name="LaButti K."/>
            <person name="Haridas S."/>
            <person name="Simmons B.A."/>
            <person name="Magnuson J.K."/>
            <person name="Mortensen U.H."/>
            <person name="Larsen T.O."/>
            <person name="Grigoriev I.V."/>
            <person name="Baker S.E."/>
            <person name="Andersen M.R."/>
            <person name="Nordberg H.P."/>
            <person name="Cantor M.N."/>
            <person name="Hua S.X."/>
        </authorList>
    </citation>
    <scope>NUCLEOTIDE SEQUENCE [LARGE SCALE GENOMIC DNA]</scope>
    <source>
        <strain evidence="4">IBT 19404</strain>
    </source>
</reference>
<feature type="compositionally biased region" description="Basic and acidic residues" evidence="1">
    <location>
        <begin position="212"/>
        <end position="221"/>
    </location>
</feature>
<evidence type="ECO:0000313" key="4">
    <source>
        <dbReference type="Proteomes" id="UP000235023"/>
    </source>
</evidence>
<keyword evidence="2" id="KW-0472">Membrane</keyword>
<dbReference type="Proteomes" id="UP000235023">
    <property type="component" value="Unassembled WGS sequence"/>
</dbReference>
<keyword evidence="2" id="KW-1133">Transmembrane helix</keyword>
<organism evidence="3 4">
    <name type="scientific">Aspergillus taichungensis</name>
    <dbReference type="NCBI Taxonomy" id="482145"/>
    <lineage>
        <taxon>Eukaryota</taxon>
        <taxon>Fungi</taxon>
        <taxon>Dikarya</taxon>
        <taxon>Ascomycota</taxon>
        <taxon>Pezizomycotina</taxon>
        <taxon>Eurotiomycetes</taxon>
        <taxon>Eurotiomycetidae</taxon>
        <taxon>Eurotiales</taxon>
        <taxon>Aspergillaceae</taxon>
        <taxon>Aspergillus</taxon>
        <taxon>Aspergillus subgen. Circumdati</taxon>
    </lineage>
</organism>
<feature type="compositionally biased region" description="Polar residues" evidence="1">
    <location>
        <begin position="125"/>
        <end position="153"/>
    </location>
</feature>
<feature type="region of interest" description="Disordered" evidence="1">
    <location>
        <begin position="125"/>
        <end position="161"/>
    </location>
</feature>